<evidence type="ECO:0000256" key="9">
    <source>
        <dbReference type="ARBA" id="ARBA00022989"/>
    </source>
</evidence>
<evidence type="ECO:0000256" key="7">
    <source>
        <dbReference type="ARBA" id="ARBA00022801"/>
    </source>
</evidence>
<keyword evidence="5 12" id="KW-0812">Transmembrane</keyword>
<gene>
    <name evidence="14" type="ORF">GA0074695_1238</name>
</gene>
<dbReference type="Proteomes" id="UP000198242">
    <property type="component" value="Chromosome I"/>
</dbReference>
<evidence type="ECO:0000256" key="12">
    <source>
        <dbReference type="SAM" id="Phobius"/>
    </source>
</evidence>
<protein>
    <submittedName>
        <fullName evidence="14">Zn-dependent protease with chaperone function</fullName>
    </submittedName>
</protein>
<keyword evidence="7" id="KW-0378">Hydrolase</keyword>
<keyword evidence="15" id="KW-1185">Reference proteome</keyword>
<accession>A0A1C4V8M7</accession>
<dbReference type="InterPro" id="IPR001915">
    <property type="entry name" value="Peptidase_M48"/>
</dbReference>
<dbReference type="GO" id="GO:0046872">
    <property type="term" value="F:metal ion binding"/>
    <property type="evidence" value="ECO:0007669"/>
    <property type="project" value="UniProtKB-KW"/>
</dbReference>
<keyword evidence="10" id="KW-0482">Metalloprotease</keyword>
<dbReference type="Pfam" id="PF01435">
    <property type="entry name" value="Peptidase_M48"/>
    <property type="match status" value="1"/>
</dbReference>
<dbReference type="AlphaFoldDB" id="A0A1C4V8M7"/>
<dbReference type="EMBL" id="LT607411">
    <property type="protein sequence ID" value="SCE80256.1"/>
    <property type="molecule type" value="Genomic_DNA"/>
</dbReference>
<evidence type="ECO:0000256" key="11">
    <source>
        <dbReference type="ARBA" id="ARBA00023136"/>
    </source>
</evidence>
<dbReference type="RefSeq" id="WP_089005362.1">
    <property type="nucleotide sequence ID" value="NZ_LT607411.1"/>
</dbReference>
<organism evidence="14 15">
    <name type="scientific">Micromonospora viridifaciens</name>
    <dbReference type="NCBI Taxonomy" id="1881"/>
    <lineage>
        <taxon>Bacteria</taxon>
        <taxon>Bacillati</taxon>
        <taxon>Actinomycetota</taxon>
        <taxon>Actinomycetes</taxon>
        <taxon>Micromonosporales</taxon>
        <taxon>Micromonosporaceae</taxon>
        <taxon>Micromonospora</taxon>
    </lineage>
</organism>
<sequence length="613" mass="66261">MSATYRALASVVMLIGFYVVALLQLAAVAALGMWLFSHTSGVVTGKLLLPLVVALGAVAVGLWKAIRTKNEPAPGLILGEREAPQLWATVRELAAAVGTRAPDEIRLVPEVNAAVGEQSRLLGLVGGRRTLYVGLPLLQAMRVDQLRSVLAHELGHYSGRHTRLGGVAYRGRLAIEGTVERISPRNPIGWVFKGYSKLYLMVDNAASRRQELEADRASVRLAGHEAATSALRTLPALDAAWAFYMRRYVEPGWSAGLAPDDLFGGFAQLLQARREEIDELRENAPEREASRWDTHPPIGVRVAAMGEAPAAEARLDDRPAWIMLADVAGAGRQLQGLVVDHGSRRILPWPEFVAESVAATVQQQADGIYRAAGRFAGTAAPGLPTVLDLVRTGRLGAFAEQFFSNATRKEAALAFAGPMETLLDNAAVRSGRARWQLSWSGPAQLVGAGGEPWDLAEIAKLAVSPETLDEALSRLAERGVDAAQATVVQARASARNADLIGGLANIKIDGREHDVLVLDNGLVLIPDPGKSSEGEKRLTEMVSAEPVGELAARHPYLPYEEITSVEVTREVPLKATLTLYDGRTVQVQELMSSEFLEKHSRDTLLRVFERIND</sequence>
<keyword evidence="3" id="KW-1003">Cell membrane</keyword>
<evidence type="ECO:0000256" key="1">
    <source>
        <dbReference type="ARBA" id="ARBA00001947"/>
    </source>
</evidence>
<evidence type="ECO:0000256" key="3">
    <source>
        <dbReference type="ARBA" id="ARBA00022475"/>
    </source>
</evidence>
<keyword evidence="8" id="KW-0862">Zinc</keyword>
<name>A0A1C4V8M7_MICVI</name>
<evidence type="ECO:0000313" key="14">
    <source>
        <dbReference type="EMBL" id="SCE80256.1"/>
    </source>
</evidence>
<dbReference type="GO" id="GO:0005886">
    <property type="term" value="C:plasma membrane"/>
    <property type="evidence" value="ECO:0007669"/>
    <property type="project" value="UniProtKB-SubCell"/>
</dbReference>
<keyword evidence="9 12" id="KW-1133">Transmembrane helix</keyword>
<evidence type="ECO:0000313" key="15">
    <source>
        <dbReference type="Proteomes" id="UP000198242"/>
    </source>
</evidence>
<dbReference type="CDD" id="cd07328">
    <property type="entry name" value="M48_Ste24p_like"/>
    <property type="match status" value="1"/>
</dbReference>
<comment type="cofactor">
    <cofactor evidence="1">
        <name>Zn(2+)</name>
        <dbReference type="ChEBI" id="CHEBI:29105"/>
    </cofactor>
</comment>
<reference evidence="15" key="1">
    <citation type="submission" date="2016-06" db="EMBL/GenBank/DDBJ databases">
        <authorList>
            <person name="Varghese N."/>
            <person name="Submissions Spin"/>
        </authorList>
    </citation>
    <scope>NUCLEOTIDE SEQUENCE [LARGE SCALE GENOMIC DNA]</scope>
    <source>
        <strain evidence="15">DSM 43909</strain>
    </source>
</reference>
<dbReference type="PANTHER" id="PTHR43221">
    <property type="entry name" value="PROTEASE HTPX"/>
    <property type="match status" value="1"/>
</dbReference>
<proteinExistence type="predicted"/>
<keyword evidence="4 14" id="KW-0645">Protease</keyword>
<dbReference type="InterPro" id="IPR050083">
    <property type="entry name" value="HtpX_protease"/>
</dbReference>
<keyword evidence="6" id="KW-0479">Metal-binding</keyword>
<dbReference type="Gene3D" id="3.30.2010.10">
    <property type="entry name" value="Metalloproteases ('zincins'), catalytic domain"/>
    <property type="match status" value="1"/>
</dbReference>
<dbReference type="PANTHER" id="PTHR43221:SF1">
    <property type="entry name" value="PROTEASE HTPX"/>
    <property type="match status" value="1"/>
</dbReference>
<evidence type="ECO:0000256" key="10">
    <source>
        <dbReference type="ARBA" id="ARBA00023049"/>
    </source>
</evidence>
<evidence type="ECO:0000259" key="13">
    <source>
        <dbReference type="Pfam" id="PF01435"/>
    </source>
</evidence>
<evidence type="ECO:0000256" key="2">
    <source>
        <dbReference type="ARBA" id="ARBA00004651"/>
    </source>
</evidence>
<evidence type="ECO:0000256" key="4">
    <source>
        <dbReference type="ARBA" id="ARBA00022670"/>
    </source>
</evidence>
<dbReference type="GO" id="GO:0006508">
    <property type="term" value="P:proteolysis"/>
    <property type="evidence" value="ECO:0007669"/>
    <property type="project" value="UniProtKB-KW"/>
</dbReference>
<keyword evidence="11 12" id="KW-0472">Membrane</keyword>
<evidence type="ECO:0000256" key="6">
    <source>
        <dbReference type="ARBA" id="ARBA00022723"/>
    </source>
</evidence>
<dbReference type="OrthoDB" id="155290at2"/>
<evidence type="ECO:0000256" key="8">
    <source>
        <dbReference type="ARBA" id="ARBA00022833"/>
    </source>
</evidence>
<feature type="transmembrane region" description="Helical" evidence="12">
    <location>
        <begin position="7"/>
        <end position="35"/>
    </location>
</feature>
<evidence type="ECO:0000256" key="5">
    <source>
        <dbReference type="ARBA" id="ARBA00022692"/>
    </source>
</evidence>
<dbReference type="GO" id="GO:0004222">
    <property type="term" value="F:metalloendopeptidase activity"/>
    <property type="evidence" value="ECO:0007669"/>
    <property type="project" value="InterPro"/>
</dbReference>
<feature type="domain" description="Peptidase M48" evidence="13">
    <location>
        <begin position="82"/>
        <end position="305"/>
    </location>
</feature>
<comment type="subcellular location">
    <subcellularLocation>
        <location evidence="2">Cell membrane</location>
        <topology evidence="2">Multi-pass membrane protein</topology>
    </subcellularLocation>
</comment>